<dbReference type="Proteomes" id="UP001176941">
    <property type="component" value="Chromosome 2"/>
</dbReference>
<reference evidence="2" key="1">
    <citation type="submission" date="2023-04" db="EMBL/GenBank/DDBJ databases">
        <authorList>
            <consortium name="ELIXIR-Norway"/>
        </authorList>
    </citation>
    <scope>NUCLEOTIDE SEQUENCE [LARGE SCALE GENOMIC DNA]</scope>
</reference>
<evidence type="ECO:0000313" key="3">
    <source>
        <dbReference type="Proteomes" id="UP001176941"/>
    </source>
</evidence>
<keyword evidence="3" id="KW-1185">Reference proteome</keyword>
<proteinExistence type="predicted"/>
<protein>
    <submittedName>
        <fullName evidence="2">Uncharacterized protein</fullName>
    </submittedName>
</protein>
<dbReference type="EMBL" id="OX459938">
    <property type="protein sequence ID" value="CAI9160481.1"/>
    <property type="molecule type" value="Genomic_DNA"/>
</dbReference>
<accession>A0ABN8YH57</accession>
<feature type="compositionally biased region" description="Pro residues" evidence="1">
    <location>
        <begin position="239"/>
        <end position="251"/>
    </location>
</feature>
<evidence type="ECO:0000256" key="1">
    <source>
        <dbReference type="SAM" id="MobiDB-lite"/>
    </source>
</evidence>
<organism evidence="2 3">
    <name type="scientific">Rangifer tarandus platyrhynchus</name>
    <name type="common">Svalbard reindeer</name>
    <dbReference type="NCBI Taxonomy" id="3082113"/>
    <lineage>
        <taxon>Eukaryota</taxon>
        <taxon>Metazoa</taxon>
        <taxon>Chordata</taxon>
        <taxon>Craniata</taxon>
        <taxon>Vertebrata</taxon>
        <taxon>Euteleostomi</taxon>
        <taxon>Mammalia</taxon>
        <taxon>Eutheria</taxon>
        <taxon>Laurasiatheria</taxon>
        <taxon>Artiodactyla</taxon>
        <taxon>Ruminantia</taxon>
        <taxon>Pecora</taxon>
        <taxon>Cervidae</taxon>
        <taxon>Odocoileinae</taxon>
        <taxon>Rangifer</taxon>
    </lineage>
</organism>
<name>A0ABN8YH57_RANTA</name>
<feature type="compositionally biased region" description="Gly residues" evidence="1">
    <location>
        <begin position="256"/>
        <end position="268"/>
    </location>
</feature>
<feature type="compositionally biased region" description="Low complexity" evidence="1">
    <location>
        <begin position="218"/>
        <end position="230"/>
    </location>
</feature>
<gene>
    <name evidence="2" type="ORF">MRATA1EN1_LOCUS9443</name>
</gene>
<evidence type="ECO:0000313" key="2">
    <source>
        <dbReference type="EMBL" id="CAI9160481.1"/>
    </source>
</evidence>
<feature type="region of interest" description="Disordered" evidence="1">
    <location>
        <begin position="183"/>
        <end position="290"/>
    </location>
</feature>
<feature type="compositionally biased region" description="Low complexity" evidence="1">
    <location>
        <begin position="197"/>
        <end position="208"/>
    </location>
</feature>
<sequence length="290" mass="29826">MCGSVGEGAPGRRPCSGSLYTCRKHFNVLSPPPKPFHSSIRFTKKQRFPETIISPSKPIPAHPAPGALLLGEAADNLRLEDHPAPLRLAAGREPLGKLLGPAGPGPQIRPLIGPSGGVTHGKGVGSVRAGVHQRACALWSECVIDSRGCVRVRGPKGANLAPRVWWDSSVLGVGGSAWKRPRACAAGAQGSGPPGRGIPSSPRSSIPGTKGLFRSESWESVSPVEVISPESARRGCKSPPAPHRTTPPPPAALWSRGGGAGTPGGAGLGLRPPEARGRSWIGRLRSGGGG</sequence>